<protein>
    <recommendedName>
        <fullName evidence="3">Chemotaxis protein CheA</fullName>
        <ecNumber evidence="2">2.7.13.3</ecNumber>
    </recommendedName>
</protein>
<accession>A0ABY8LFR5</accession>
<evidence type="ECO:0000256" key="2">
    <source>
        <dbReference type="ARBA" id="ARBA00012438"/>
    </source>
</evidence>
<feature type="domain" description="Histidine kinase" evidence="14">
    <location>
        <begin position="351"/>
        <end position="559"/>
    </location>
</feature>
<keyword evidence="9" id="KW-0067">ATP-binding</keyword>
<keyword evidence="5 12" id="KW-0597">Phosphoprotein</keyword>
<dbReference type="Gene3D" id="1.20.120.160">
    <property type="entry name" value="HPT domain"/>
    <property type="match status" value="1"/>
</dbReference>
<evidence type="ECO:0000259" key="14">
    <source>
        <dbReference type="PROSITE" id="PS50109"/>
    </source>
</evidence>
<evidence type="ECO:0000259" key="15">
    <source>
        <dbReference type="PROSITE" id="PS50851"/>
    </source>
</evidence>
<keyword evidence="18" id="KW-1185">Reference proteome</keyword>
<dbReference type="InterPro" id="IPR004105">
    <property type="entry name" value="CheA-like_dim"/>
</dbReference>
<dbReference type="InterPro" id="IPR004358">
    <property type="entry name" value="Sig_transdc_His_kin-like_C"/>
</dbReference>
<evidence type="ECO:0000256" key="10">
    <source>
        <dbReference type="ARBA" id="ARBA00023012"/>
    </source>
</evidence>
<dbReference type="InterPro" id="IPR005467">
    <property type="entry name" value="His_kinase_dom"/>
</dbReference>
<dbReference type="Gene3D" id="2.30.30.40">
    <property type="entry name" value="SH3 Domains"/>
    <property type="match status" value="1"/>
</dbReference>
<reference evidence="17 18" key="1">
    <citation type="submission" date="2023-04" db="EMBL/GenBank/DDBJ databases">
        <title>Jannaschia ovalis sp. nov., a marine bacterium isolated from sea tidal flat.</title>
        <authorList>
            <person name="Kwon D.Y."/>
            <person name="Kim J.-J."/>
        </authorList>
    </citation>
    <scope>NUCLEOTIDE SEQUENCE [LARGE SCALE GENOMIC DNA]</scope>
    <source>
        <strain evidence="17 18">GRR-S6-38</strain>
    </source>
</reference>
<feature type="region of interest" description="Disordered" evidence="13">
    <location>
        <begin position="256"/>
        <end position="308"/>
    </location>
</feature>
<evidence type="ECO:0000259" key="16">
    <source>
        <dbReference type="PROSITE" id="PS50894"/>
    </source>
</evidence>
<evidence type="ECO:0000256" key="11">
    <source>
        <dbReference type="ARBA" id="ARBA00035100"/>
    </source>
</evidence>
<dbReference type="InterPro" id="IPR008207">
    <property type="entry name" value="Sig_transdc_His_kin_Hpt_dom"/>
</dbReference>
<evidence type="ECO:0000256" key="13">
    <source>
        <dbReference type="SAM" id="MobiDB-lite"/>
    </source>
</evidence>
<dbReference type="EC" id="2.7.13.3" evidence="2"/>
<dbReference type="SUPFAM" id="SSF47384">
    <property type="entry name" value="Homodimeric domain of signal transducing histidine kinase"/>
    <property type="match status" value="1"/>
</dbReference>
<evidence type="ECO:0000256" key="8">
    <source>
        <dbReference type="ARBA" id="ARBA00022777"/>
    </source>
</evidence>
<dbReference type="InterPro" id="IPR003594">
    <property type="entry name" value="HATPase_dom"/>
</dbReference>
<dbReference type="InterPro" id="IPR036097">
    <property type="entry name" value="HisK_dim/P_sf"/>
</dbReference>
<dbReference type="InterPro" id="IPR051315">
    <property type="entry name" value="Bact_Chemotaxis_CheA"/>
</dbReference>
<dbReference type="GO" id="GO:0004673">
    <property type="term" value="F:protein histidine kinase activity"/>
    <property type="evidence" value="ECO:0007669"/>
    <property type="project" value="UniProtKB-EC"/>
</dbReference>
<dbReference type="InterPro" id="IPR037006">
    <property type="entry name" value="CheA-like_homodim_sf"/>
</dbReference>
<evidence type="ECO:0000256" key="3">
    <source>
        <dbReference type="ARBA" id="ARBA00021495"/>
    </source>
</evidence>
<proteinExistence type="predicted"/>
<dbReference type="SUPFAM" id="SSF47226">
    <property type="entry name" value="Histidine-containing phosphotransfer domain, HPT domain"/>
    <property type="match status" value="1"/>
</dbReference>
<evidence type="ECO:0000256" key="6">
    <source>
        <dbReference type="ARBA" id="ARBA00022679"/>
    </source>
</evidence>
<keyword evidence="6 17" id="KW-0808">Transferase</keyword>
<evidence type="ECO:0000256" key="4">
    <source>
        <dbReference type="ARBA" id="ARBA00022500"/>
    </source>
</evidence>
<dbReference type="Pfam" id="PF01584">
    <property type="entry name" value="CheW"/>
    <property type="match status" value="1"/>
</dbReference>
<dbReference type="InterPro" id="IPR036061">
    <property type="entry name" value="CheW-like_dom_sf"/>
</dbReference>
<evidence type="ECO:0000256" key="9">
    <source>
        <dbReference type="ARBA" id="ARBA00022840"/>
    </source>
</evidence>
<dbReference type="PANTHER" id="PTHR43395">
    <property type="entry name" value="SENSOR HISTIDINE KINASE CHEA"/>
    <property type="match status" value="1"/>
</dbReference>
<evidence type="ECO:0000256" key="1">
    <source>
        <dbReference type="ARBA" id="ARBA00000085"/>
    </source>
</evidence>
<keyword evidence="7" id="KW-0547">Nucleotide-binding</keyword>
<dbReference type="InterPro" id="IPR036890">
    <property type="entry name" value="HATPase_C_sf"/>
</dbReference>
<feature type="domain" description="CheW-like" evidence="15">
    <location>
        <begin position="561"/>
        <end position="695"/>
    </location>
</feature>
<sequence>MAGLDDIRQTFLVECEEQLEVLTDGLSALEGEEGDAPDPETVNAMFRAVHSIKGGAASFGLNALVRFAHAFESVLDEIRSGARAVDAEVLRVFFRAADHLADLVAAGEAAESIPEAEREARTAEVAALATAPPEEAEDLAFEPLALPIAALADPDGPLPLPLLPEIPATGHRIRFAPTPRLYANGHDPLHLFRALAELGALAVVADLGGLGEADGPDPASGPVAWDLTLDGAASAEEIAEIFDFVGDLARVEIVPTGPDATRDDPIGLPVPDASQPDPAAPRVTAAGNPAPQPEPEAMAPPAGRPKAPASATVRVKLDVVDELISMVGELVINQSVIAQAVHELPEGSSPRLDQALDDFRHLARQLQEGVMAIRAQSVKPLFQRMARIVRETADVAGKPITFHPEGEATELDRTVIERLVDPLTHIIRNAIDHGLETPERRRAAGKPEHGRVRLSAAHQSGRVVIEVSDDGGGIDRERVLEIAVARGLIAADATLEPAEIDRLLFQPGFSTAEQVTDLSGRGVGMDVVNREIRKLGGRIAIASTPGRGTTLSISLPLTLAVLEGMIVEIADQTMVVPISAIVETIRPDPAKLRRIGAEALMVDVRGRMVPVIDMAALFGWSREPNADRVLLLIQGDRDRPCALLVDAIHDQRQVVIRSLEANYGRVPGVAAATILGDGRIALIVDPEEIAQHGPGASAPGLDPMEMSA</sequence>
<dbReference type="InterPro" id="IPR002545">
    <property type="entry name" value="CheW-lke_dom"/>
</dbReference>
<dbReference type="CDD" id="cd00731">
    <property type="entry name" value="CheA_reg"/>
    <property type="match status" value="1"/>
</dbReference>
<feature type="modified residue" description="Phosphohistidine" evidence="12">
    <location>
        <position position="50"/>
    </location>
</feature>
<keyword evidence="4" id="KW-0145">Chemotaxis</keyword>
<dbReference type="PANTHER" id="PTHR43395:SF10">
    <property type="entry name" value="CHEMOTAXIS PROTEIN CHEA"/>
    <property type="match status" value="1"/>
</dbReference>
<dbReference type="Pfam" id="PF02895">
    <property type="entry name" value="H-kinase_dim"/>
    <property type="match status" value="1"/>
</dbReference>
<dbReference type="SUPFAM" id="SSF55874">
    <property type="entry name" value="ATPase domain of HSP90 chaperone/DNA topoisomerase II/histidine kinase"/>
    <property type="match status" value="1"/>
</dbReference>
<dbReference type="CDD" id="cd00088">
    <property type="entry name" value="HPT"/>
    <property type="match status" value="1"/>
</dbReference>
<name>A0ABY8LFR5_9RHOB</name>
<dbReference type="Pfam" id="PF02518">
    <property type="entry name" value="HATPase_c"/>
    <property type="match status" value="1"/>
</dbReference>
<gene>
    <name evidence="17" type="ORF">P8627_07715</name>
</gene>
<dbReference type="SMART" id="SM01231">
    <property type="entry name" value="H-kinase_dim"/>
    <property type="match status" value="1"/>
</dbReference>
<dbReference type="SUPFAM" id="SSF50341">
    <property type="entry name" value="CheW-like"/>
    <property type="match status" value="1"/>
</dbReference>
<dbReference type="CDD" id="cd16916">
    <property type="entry name" value="HATPase_CheA-like"/>
    <property type="match status" value="1"/>
</dbReference>
<dbReference type="SMART" id="SM00387">
    <property type="entry name" value="HATPase_c"/>
    <property type="match status" value="1"/>
</dbReference>
<dbReference type="PROSITE" id="PS50894">
    <property type="entry name" value="HPT"/>
    <property type="match status" value="1"/>
</dbReference>
<evidence type="ECO:0000313" key="17">
    <source>
        <dbReference type="EMBL" id="WGH80142.1"/>
    </source>
</evidence>
<keyword evidence="8" id="KW-0418">Kinase</keyword>
<dbReference type="PROSITE" id="PS50109">
    <property type="entry name" value="HIS_KIN"/>
    <property type="match status" value="1"/>
</dbReference>
<dbReference type="EMBL" id="CP122537">
    <property type="protein sequence ID" value="WGH80142.1"/>
    <property type="molecule type" value="Genomic_DNA"/>
</dbReference>
<dbReference type="InterPro" id="IPR036641">
    <property type="entry name" value="HPT_dom_sf"/>
</dbReference>
<feature type="domain" description="HPt" evidence="16">
    <location>
        <begin position="1"/>
        <end position="107"/>
    </location>
</feature>
<evidence type="ECO:0000256" key="7">
    <source>
        <dbReference type="ARBA" id="ARBA00022741"/>
    </source>
</evidence>
<evidence type="ECO:0000256" key="12">
    <source>
        <dbReference type="PROSITE-ProRule" id="PRU00110"/>
    </source>
</evidence>
<comment type="function">
    <text evidence="11">Involved in the transmission of sensory signals from the chemoreceptors to the flagellar motors. CheA is autophosphorylated; it can transfer its phosphate group to either CheB or CheY.</text>
</comment>
<dbReference type="Gene3D" id="3.30.565.10">
    <property type="entry name" value="Histidine kinase-like ATPase, C-terminal domain"/>
    <property type="match status" value="1"/>
</dbReference>
<keyword evidence="10" id="KW-0902">Two-component regulatory system</keyword>
<dbReference type="Gene3D" id="1.10.287.560">
    <property type="entry name" value="Histidine kinase CheA-like, homodimeric domain"/>
    <property type="match status" value="1"/>
</dbReference>
<comment type="catalytic activity">
    <reaction evidence="1">
        <text>ATP + protein L-histidine = ADP + protein N-phospho-L-histidine.</text>
        <dbReference type="EC" id="2.7.13.3"/>
    </reaction>
</comment>
<dbReference type="RefSeq" id="WP_279967189.1">
    <property type="nucleotide sequence ID" value="NZ_CP122537.1"/>
</dbReference>
<evidence type="ECO:0000256" key="5">
    <source>
        <dbReference type="ARBA" id="ARBA00022553"/>
    </source>
</evidence>
<dbReference type="PRINTS" id="PR00344">
    <property type="entry name" value="BCTRLSENSOR"/>
</dbReference>
<dbReference type="SMART" id="SM00260">
    <property type="entry name" value="CheW"/>
    <property type="match status" value="1"/>
</dbReference>
<dbReference type="Pfam" id="PF01627">
    <property type="entry name" value="Hpt"/>
    <property type="match status" value="1"/>
</dbReference>
<dbReference type="PROSITE" id="PS50851">
    <property type="entry name" value="CHEW"/>
    <property type="match status" value="1"/>
</dbReference>
<dbReference type="SMART" id="SM00073">
    <property type="entry name" value="HPT"/>
    <property type="match status" value="1"/>
</dbReference>
<evidence type="ECO:0000313" key="18">
    <source>
        <dbReference type="Proteomes" id="UP001243420"/>
    </source>
</evidence>
<organism evidence="17 18">
    <name type="scientific">Jannaschia ovalis</name>
    <dbReference type="NCBI Taxonomy" id="3038773"/>
    <lineage>
        <taxon>Bacteria</taxon>
        <taxon>Pseudomonadati</taxon>
        <taxon>Pseudomonadota</taxon>
        <taxon>Alphaproteobacteria</taxon>
        <taxon>Rhodobacterales</taxon>
        <taxon>Roseobacteraceae</taxon>
        <taxon>Jannaschia</taxon>
    </lineage>
</organism>
<dbReference type="Proteomes" id="UP001243420">
    <property type="component" value="Chromosome"/>
</dbReference>